<reference evidence="2" key="1">
    <citation type="journal article" date="2019" name="Int. J. Syst. Evol. Microbiol.">
        <title>The Global Catalogue of Microorganisms (GCM) 10K type strain sequencing project: providing services to taxonomists for standard genome sequencing and annotation.</title>
        <authorList>
            <consortium name="The Broad Institute Genomics Platform"/>
            <consortium name="The Broad Institute Genome Sequencing Center for Infectious Disease"/>
            <person name="Wu L."/>
            <person name="Ma J."/>
        </authorList>
    </citation>
    <scope>NUCLEOTIDE SEQUENCE [LARGE SCALE GENOMIC DNA]</scope>
    <source>
        <strain evidence="2">CECT 7649</strain>
    </source>
</reference>
<organism evidence="1 2">
    <name type="scientific">Sphaerisporangium rhizosphaerae</name>
    <dbReference type="NCBI Taxonomy" id="2269375"/>
    <lineage>
        <taxon>Bacteria</taxon>
        <taxon>Bacillati</taxon>
        <taxon>Actinomycetota</taxon>
        <taxon>Actinomycetes</taxon>
        <taxon>Streptosporangiales</taxon>
        <taxon>Streptosporangiaceae</taxon>
        <taxon>Sphaerisporangium</taxon>
    </lineage>
</organism>
<comment type="caution">
    <text evidence="1">The sequence shown here is derived from an EMBL/GenBank/DDBJ whole genome shotgun (WGS) entry which is preliminary data.</text>
</comment>
<sequence length="85" mass="9457">MKDTTWPVYSPFAKEHYGKGLEAGKKEARVEERGNAVLTNLKARGVHVSDDVHERITTCTDLSLLSTWMLRSATATTTDELFTGD</sequence>
<evidence type="ECO:0000313" key="1">
    <source>
        <dbReference type="EMBL" id="MFC7385478.1"/>
    </source>
</evidence>
<dbReference type="EMBL" id="JBHTCG010000019">
    <property type="protein sequence ID" value="MFC7385478.1"/>
    <property type="molecule type" value="Genomic_DNA"/>
</dbReference>
<evidence type="ECO:0000313" key="2">
    <source>
        <dbReference type="Proteomes" id="UP001596496"/>
    </source>
</evidence>
<protein>
    <submittedName>
        <fullName evidence="1">Uncharacterized protein</fullName>
    </submittedName>
</protein>
<dbReference type="RefSeq" id="WP_380829407.1">
    <property type="nucleotide sequence ID" value="NZ_JBHTCG010000019.1"/>
</dbReference>
<gene>
    <name evidence="1" type="ORF">ACFQSB_24940</name>
</gene>
<accession>A0ABW2PCL4</accession>
<keyword evidence="2" id="KW-1185">Reference proteome</keyword>
<name>A0ABW2PCL4_9ACTN</name>
<proteinExistence type="predicted"/>
<dbReference type="Proteomes" id="UP001596496">
    <property type="component" value="Unassembled WGS sequence"/>
</dbReference>